<dbReference type="SUPFAM" id="SSF56968">
    <property type="entry name" value="Lipovitellin-phosvitin complex, beta-sheet shell regions"/>
    <property type="match status" value="1"/>
</dbReference>
<dbReference type="InterPro" id="IPR050733">
    <property type="entry name" value="Vitellogenin/Apolipophorin"/>
</dbReference>
<proteinExistence type="predicted"/>
<evidence type="ECO:0000313" key="7">
    <source>
        <dbReference type="Proteomes" id="UP000235965"/>
    </source>
</evidence>
<dbReference type="Pfam" id="PF01347">
    <property type="entry name" value="Vitellogenin_N"/>
    <property type="match status" value="1"/>
</dbReference>
<dbReference type="InterPro" id="IPR015819">
    <property type="entry name" value="Lipid_transp_b-sht_shell"/>
</dbReference>
<gene>
    <name evidence="6" type="ORF">B7P43_G07271</name>
</gene>
<comment type="caution">
    <text evidence="6">The sequence shown here is derived from an EMBL/GenBank/DDBJ whole genome shotgun (WGS) entry which is preliminary data.</text>
</comment>
<evidence type="ECO:0000259" key="5">
    <source>
        <dbReference type="PROSITE" id="PS51211"/>
    </source>
</evidence>
<reference evidence="6 7" key="1">
    <citation type="submission" date="2017-12" db="EMBL/GenBank/DDBJ databases">
        <title>Hemimetabolous genomes reveal molecular basis of termite eusociality.</title>
        <authorList>
            <person name="Harrison M.C."/>
            <person name="Jongepier E."/>
            <person name="Robertson H.M."/>
            <person name="Arning N."/>
            <person name="Bitard-Feildel T."/>
            <person name="Chao H."/>
            <person name="Childers C.P."/>
            <person name="Dinh H."/>
            <person name="Doddapaneni H."/>
            <person name="Dugan S."/>
            <person name="Gowin J."/>
            <person name="Greiner C."/>
            <person name="Han Y."/>
            <person name="Hu H."/>
            <person name="Hughes D.S.T."/>
            <person name="Huylmans A.-K."/>
            <person name="Kemena C."/>
            <person name="Kremer L.P.M."/>
            <person name="Lee S.L."/>
            <person name="Lopez-Ezquerra A."/>
            <person name="Mallet L."/>
            <person name="Monroy-Kuhn J.M."/>
            <person name="Moser A."/>
            <person name="Murali S.C."/>
            <person name="Muzny D.M."/>
            <person name="Otani S."/>
            <person name="Piulachs M.-D."/>
            <person name="Poelchau M."/>
            <person name="Qu J."/>
            <person name="Schaub F."/>
            <person name="Wada-Katsumata A."/>
            <person name="Worley K.C."/>
            <person name="Xie Q."/>
            <person name="Ylla G."/>
            <person name="Poulsen M."/>
            <person name="Gibbs R.A."/>
            <person name="Schal C."/>
            <person name="Richards S."/>
            <person name="Belles X."/>
            <person name="Korb J."/>
            <person name="Bornberg-Bauer E."/>
        </authorList>
    </citation>
    <scope>NUCLEOTIDE SEQUENCE [LARGE SCALE GENOMIC DNA]</scope>
    <source>
        <tissue evidence="6">Whole body</tissue>
    </source>
</reference>
<feature type="signal peptide" evidence="4">
    <location>
        <begin position="1"/>
        <end position="25"/>
    </location>
</feature>
<dbReference type="InterPro" id="IPR015816">
    <property type="entry name" value="Vitellinogen_b-sht_N"/>
</dbReference>
<protein>
    <recommendedName>
        <fullName evidence="5">Vitellogenin domain-containing protein</fullName>
    </recommendedName>
</protein>
<evidence type="ECO:0000256" key="1">
    <source>
        <dbReference type="ARBA" id="ARBA00022729"/>
    </source>
</evidence>
<evidence type="ECO:0000256" key="4">
    <source>
        <dbReference type="SAM" id="SignalP"/>
    </source>
</evidence>
<dbReference type="InterPro" id="IPR001747">
    <property type="entry name" value="Vitellogenin_N"/>
</dbReference>
<evidence type="ECO:0000256" key="2">
    <source>
        <dbReference type="PROSITE-ProRule" id="PRU00557"/>
    </source>
</evidence>
<dbReference type="PANTHER" id="PTHR23345:SF36">
    <property type="entry name" value="APOLIPOPHORINS"/>
    <property type="match status" value="1"/>
</dbReference>
<dbReference type="OrthoDB" id="6484170at2759"/>
<sequence>MAKQVKSTLVIFLTSLLVLLASASASQKCRTGCQGRPSVFQVNYGTGHTYVYNFEGNTLATLPGQRGDGTKLQLKATAEVSILDNCQGVLKLKDVQVTGPDSQKYSHLDDLEAHPVSFGFENGIVDRELCTEEKDSEASVNIKRAVLSLLQVTPAETTKSRKSKVLDVFGLCPTDFSVSERGDTTTITKTRNLNECQLREHLRQDFASVTYSVDSGLQTAPLLESTQELQQKLKDGVLNSAESHETYLYRPFSNQEAGAKTTVDSKLTLVVSKRQAAPATSGSTPRSLVFEPPHFGNTGSSNAAAIVEALHKAHHAMPDHVGETAAREFANVVTILRQSNKDDLLSVYSQVKAGAGFKAGT</sequence>
<evidence type="ECO:0000256" key="3">
    <source>
        <dbReference type="SAM" id="MobiDB-lite"/>
    </source>
</evidence>
<dbReference type="Proteomes" id="UP000235965">
    <property type="component" value="Unassembled WGS sequence"/>
</dbReference>
<dbReference type="Gene3D" id="2.30.230.10">
    <property type="entry name" value="Lipovitellin, beta-sheet shell regions, chain A"/>
    <property type="match status" value="1"/>
</dbReference>
<accession>A0A2J7QMV6</accession>
<evidence type="ECO:0000313" key="6">
    <source>
        <dbReference type="EMBL" id="PNF29922.1"/>
    </source>
</evidence>
<feature type="domain" description="Vitellogenin" evidence="5">
    <location>
        <begin position="44"/>
        <end position="361"/>
    </location>
</feature>
<dbReference type="GO" id="GO:0005319">
    <property type="term" value="F:lipid transporter activity"/>
    <property type="evidence" value="ECO:0007669"/>
    <property type="project" value="InterPro"/>
</dbReference>
<organism evidence="6 7">
    <name type="scientific">Cryptotermes secundus</name>
    <dbReference type="NCBI Taxonomy" id="105785"/>
    <lineage>
        <taxon>Eukaryota</taxon>
        <taxon>Metazoa</taxon>
        <taxon>Ecdysozoa</taxon>
        <taxon>Arthropoda</taxon>
        <taxon>Hexapoda</taxon>
        <taxon>Insecta</taxon>
        <taxon>Pterygota</taxon>
        <taxon>Neoptera</taxon>
        <taxon>Polyneoptera</taxon>
        <taxon>Dictyoptera</taxon>
        <taxon>Blattodea</taxon>
        <taxon>Blattoidea</taxon>
        <taxon>Termitoidae</taxon>
        <taxon>Kalotermitidae</taxon>
        <taxon>Cryptotermitinae</taxon>
        <taxon>Cryptotermes</taxon>
    </lineage>
</organism>
<dbReference type="AlphaFoldDB" id="A0A2J7QMV6"/>
<keyword evidence="7" id="KW-1185">Reference proteome</keyword>
<feature type="chain" id="PRO_5014334814" description="Vitellogenin domain-containing protein" evidence="4">
    <location>
        <begin position="26"/>
        <end position="361"/>
    </location>
</feature>
<comment type="caution">
    <text evidence="2">Lacks conserved residue(s) required for the propagation of feature annotation.</text>
</comment>
<dbReference type="PROSITE" id="PS51211">
    <property type="entry name" value="VITELLOGENIN"/>
    <property type="match status" value="1"/>
</dbReference>
<keyword evidence="1 4" id="KW-0732">Signal</keyword>
<dbReference type="SMART" id="SM00638">
    <property type="entry name" value="LPD_N"/>
    <property type="match status" value="1"/>
</dbReference>
<name>A0A2J7QMV6_9NEOP</name>
<dbReference type="EMBL" id="NEVH01013202">
    <property type="protein sequence ID" value="PNF29922.1"/>
    <property type="molecule type" value="Genomic_DNA"/>
</dbReference>
<feature type="region of interest" description="Disordered" evidence="3">
    <location>
        <begin position="275"/>
        <end position="295"/>
    </location>
</feature>
<dbReference type="PANTHER" id="PTHR23345">
    <property type="entry name" value="VITELLOGENIN-RELATED"/>
    <property type="match status" value="1"/>
</dbReference>